<dbReference type="SUPFAM" id="SSF51735">
    <property type="entry name" value="NAD(P)-binding Rossmann-fold domains"/>
    <property type="match status" value="1"/>
</dbReference>
<dbReference type="InterPro" id="IPR000683">
    <property type="entry name" value="Gfo/Idh/MocA-like_OxRdtase_N"/>
</dbReference>
<evidence type="ECO:0000256" key="1">
    <source>
        <dbReference type="ARBA" id="ARBA00023002"/>
    </source>
</evidence>
<evidence type="ECO:0000259" key="3">
    <source>
        <dbReference type="Pfam" id="PF22725"/>
    </source>
</evidence>
<dbReference type="SUPFAM" id="SSF55347">
    <property type="entry name" value="Glyceraldehyde-3-phosphate dehydrogenase-like, C-terminal domain"/>
    <property type="match status" value="1"/>
</dbReference>
<organism evidence="4 5">
    <name type="scientific">Alicyclobacillus acidoterrestris (strain ATCC 49025 / DSM 3922 / CIP 106132 / NCIMB 13137 / GD3B)</name>
    <dbReference type="NCBI Taxonomy" id="1356854"/>
    <lineage>
        <taxon>Bacteria</taxon>
        <taxon>Bacillati</taxon>
        <taxon>Bacillota</taxon>
        <taxon>Bacilli</taxon>
        <taxon>Bacillales</taxon>
        <taxon>Alicyclobacillaceae</taxon>
        <taxon>Alicyclobacillus</taxon>
    </lineage>
</organism>
<dbReference type="RefSeq" id="WP_021298344.1">
    <property type="nucleotide sequence ID" value="NZ_AURB01000185.1"/>
</dbReference>
<gene>
    <name evidence="4" type="ORF">K1I37_09785</name>
</gene>
<sequence>MERAKVGIIGCGNISEFYFKNCLAFGLDVVACADLDVSRAKSRAEQFGIPKACSVEELLADEGVEFVINLTVPSAHANVSMSALQAGKHVHSEKPLALNLEEGLSLLALAKEKNLRVGAAPDTFLGSALQTSRKLIDDGWIGKPVAATAFMVGHGVESWHPNPDFFYQPGGGPMFDMGPYYLTALVNLLGPVRRLTGLTQVTFPERTITTTSRFGEKIPVNVPTHVTGLLEFEQGAIGTIVTSFDVWHAELPRIEIYGTEGTLSVPDPNYFTGSVRVRRKSATAWSEVAHLFGFEENSRGLAVADMVDAVRKGRPHRASGELALHIVELMEGIHVSAQSGRHYDVQSRCDRPASFSVGFDEQALRLTLGVK</sequence>
<accession>T0CXA4</accession>
<protein>
    <submittedName>
        <fullName evidence="4">Gfo/Idh/MocA family oxidoreductase</fullName>
    </submittedName>
</protein>
<evidence type="ECO:0000313" key="4">
    <source>
        <dbReference type="EMBL" id="UNO50669.1"/>
    </source>
</evidence>
<dbReference type="Proteomes" id="UP000829401">
    <property type="component" value="Chromosome"/>
</dbReference>
<evidence type="ECO:0000259" key="2">
    <source>
        <dbReference type="Pfam" id="PF01408"/>
    </source>
</evidence>
<dbReference type="Gene3D" id="3.40.50.720">
    <property type="entry name" value="NAD(P)-binding Rossmann-like Domain"/>
    <property type="match status" value="1"/>
</dbReference>
<dbReference type="STRING" id="1356854.N007_15880"/>
<dbReference type="Pfam" id="PF01408">
    <property type="entry name" value="GFO_IDH_MocA"/>
    <property type="match status" value="1"/>
</dbReference>
<dbReference type="PANTHER" id="PTHR43818">
    <property type="entry name" value="BCDNA.GH03377"/>
    <property type="match status" value="1"/>
</dbReference>
<dbReference type="OrthoDB" id="9815825at2"/>
<dbReference type="Pfam" id="PF22725">
    <property type="entry name" value="GFO_IDH_MocA_C3"/>
    <property type="match status" value="1"/>
</dbReference>
<feature type="domain" description="Gfo/Idh/MocA-like oxidoreductase N-terminal" evidence="2">
    <location>
        <begin position="5"/>
        <end position="118"/>
    </location>
</feature>
<accession>A0A9E6ZRP6</accession>
<dbReference type="AlphaFoldDB" id="T0CXA4"/>
<dbReference type="PANTHER" id="PTHR43818:SF11">
    <property type="entry name" value="BCDNA.GH03377"/>
    <property type="match status" value="1"/>
</dbReference>
<feature type="domain" description="GFO/IDH/MocA-like oxidoreductase" evidence="3">
    <location>
        <begin position="130"/>
        <end position="263"/>
    </location>
</feature>
<reference evidence="5" key="1">
    <citation type="journal article" date="2022" name="G3 (Bethesda)">
        <title>Unveiling the complete genome sequence of Alicyclobacillus acidoterrestris DSM 3922T, a taint-producing strain.</title>
        <authorList>
            <person name="Leonardo I.C."/>
            <person name="Barreto Crespo M.T."/>
            <person name="Gaspar F.B."/>
        </authorList>
    </citation>
    <scope>NUCLEOTIDE SEQUENCE [LARGE SCALE GENOMIC DNA]</scope>
    <source>
        <strain evidence="5">DSM 3922</strain>
    </source>
</reference>
<keyword evidence="5" id="KW-1185">Reference proteome</keyword>
<dbReference type="InterPro" id="IPR050463">
    <property type="entry name" value="Gfo/Idh/MocA_oxidrdct_glycsds"/>
</dbReference>
<name>T0CXA4_ALIAG</name>
<dbReference type="InterPro" id="IPR036291">
    <property type="entry name" value="NAD(P)-bd_dom_sf"/>
</dbReference>
<dbReference type="InterPro" id="IPR055170">
    <property type="entry name" value="GFO_IDH_MocA-like_dom"/>
</dbReference>
<dbReference type="GO" id="GO:0016491">
    <property type="term" value="F:oxidoreductase activity"/>
    <property type="evidence" value="ECO:0007669"/>
    <property type="project" value="UniProtKB-KW"/>
</dbReference>
<dbReference type="KEGG" id="aaco:K1I37_09785"/>
<evidence type="ECO:0000313" key="5">
    <source>
        <dbReference type="Proteomes" id="UP000829401"/>
    </source>
</evidence>
<dbReference type="EMBL" id="CP080467">
    <property type="protein sequence ID" value="UNO50669.1"/>
    <property type="molecule type" value="Genomic_DNA"/>
</dbReference>
<dbReference type="eggNOG" id="COG0673">
    <property type="taxonomic scope" value="Bacteria"/>
</dbReference>
<dbReference type="Gene3D" id="3.30.360.10">
    <property type="entry name" value="Dihydrodipicolinate Reductase, domain 2"/>
    <property type="match status" value="1"/>
</dbReference>
<keyword evidence="1" id="KW-0560">Oxidoreductase</keyword>
<proteinExistence type="predicted"/>
<dbReference type="GO" id="GO:0000166">
    <property type="term" value="F:nucleotide binding"/>
    <property type="evidence" value="ECO:0007669"/>
    <property type="project" value="InterPro"/>
</dbReference>